<dbReference type="AlphaFoldDB" id="A0A7R9FU62"/>
<dbReference type="Gene3D" id="2.50.20.10">
    <property type="entry name" value="Lipoprotein localisation LolA/LolB/LppX"/>
    <property type="match status" value="1"/>
</dbReference>
<organism evidence="1">
    <name type="scientific">Darwinula stevensoni</name>
    <dbReference type="NCBI Taxonomy" id="69355"/>
    <lineage>
        <taxon>Eukaryota</taxon>
        <taxon>Metazoa</taxon>
        <taxon>Ecdysozoa</taxon>
        <taxon>Arthropoda</taxon>
        <taxon>Crustacea</taxon>
        <taxon>Oligostraca</taxon>
        <taxon>Ostracoda</taxon>
        <taxon>Podocopa</taxon>
        <taxon>Podocopida</taxon>
        <taxon>Darwinulocopina</taxon>
        <taxon>Darwinuloidea</taxon>
        <taxon>Darwinulidae</taxon>
        <taxon>Darwinula</taxon>
    </lineage>
</organism>
<sequence length="126" mass="14398">MRRFIQTQKKSVSQKLQVSEGKFIFSRPGRFIWEYQKPFEQRLQSDAKKLYIFDRDLSQVTVKPVDASLGTTPAAILFGSDLKKHFSVQNAPASKTLENAGLEWVYLVPKAADTQFKQIALAFNQN</sequence>
<evidence type="ECO:0000313" key="1">
    <source>
        <dbReference type="EMBL" id="CAD7255352.1"/>
    </source>
</evidence>
<evidence type="ECO:0008006" key="3">
    <source>
        <dbReference type="Google" id="ProtNLM"/>
    </source>
</evidence>
<dbReference type="PANTHER" id="PTHR35869:SF1">
    <property type="entry name" value="OUTER-MEMBRANE LIPOPROTEIN CARRIER PROTEIN"/>
    <property type="match status" value="1"/>
</dbReference>
<dbReference type="CDD" id="cd16325">
    <property type="entry name" value="LolA"/>
    <property type="match status" value="1"/>
</dbReference>
<dbReference type="SUPFAM" id="SSF89392">
    <property type="entry name" value="Prokaryotic lipoproteins and lipoprotein localization factors"/>
    <property type="match status" value="1"/>
</dbReference>
<proteinExistence type="predicted"/>
<feature type="non-terminal residue" evidence="1">
    <location>
        <position position="126"/>
    </location>
</feature>
<protein>
    <recommendedName>
        <fullName evidence="3">Outer-membrane lipoprotein carrier protein</fullName>
    </recommendedName>
</protein>
<dbReference type="InterPro" id="IPR004564">
    <property type="entry name" value="OM_lipoprot_carrier_LolA-like"/>
</dbReference>
<dbReference type="Proteomes" id="UP000677054">
    <property type="component" value="Unassembled WGS sequence"/>
</dbReference>
<dbReference type="InterPro" id="IPR029046">
    <property type="entry name" value="LolA/LolB/LppX"/>
</dbReference>
<dbReference type="OrthoDB" id="10068206at2759"/>
<name>A0A7R9FU62_9CRUS</name>
<dbReference type="EMBL" id="LR923615">
    <property type="protein sequence ID" value="CAD7255352.1"/>
    <property type="molecule type" value="Genomic_DNA"/>
</dbReference>
<gene>
    <name evidence="1" type="ORF">DSTB1V02_LOCUS15097</name>
</gene>
<reference evidence="1" key="1">
    <citation type="submission" date="2020-11" db="EMBL/GenBank/DDBJ databases">
        <authorList>
            <person name="Tran Van P."/>
        </authorList>
    </citation>
    <scope>NUCLEOTIDE SEQUENCE</scope>
</reference>
<accession>A0A7R9FU62</accession>
<evidence type="ECO:0000313" key="2">
    <source>
        <dbReference type="Proteomes" id="UP000677054"/>
    </source>
</evidence>
<dbReference type="Pfam" id="PF03548">
    <property type="entry name" value="LolA"/>
    <property type="match status" value="1"/>
</dbReference>
<keyword evidence="2" id="KW-1185">Reference proteome</keyword>
<dbReference type="EMBL" id="CAJPEV010024097">
    <property type="protein sequence ID" value="CAG0908452.1"/>
    <property type="molecule type" value="Genomic_DNA"/>
</dbReference>
<dbReference type="PANTHER" id="PTHR35869">
    <property type="entry name" value="OUTER-MEMBRANE LIPOPROTEIN CARRIER PROTEIN"/>
    <property type="match status" value="1"/>
</dbReference>